<dbReference type="EMBL" id="AHAT01002073">
    <property type="status" value="NOT_ANNOTATED_CDS"/>
    <property type="molecule type" value="Genomic_DNA"/>
</dbReference>
<dbReference type="OrthoDB" id="10527529at2759"/>
<feature type="region of interest" description="Disordered" evidence="1">
    <location>
        <begin position="242"/>
        <end position="269"/>
    </location>
</feature>
<dbReference type="GeneTree" id="ENSGT00400000023138"/>
<dbReference type="STRING" id="7918.ENSLOCP00000016666"/>
<feature type="compositionally biased region" description="Pro residues" evidence="1">
    <location>
        <begin position="92"/>
        <end position="101"/>
    </location>
</feature>
<dbReference type="Bgee" id="ENSLOCG00000013517">
    <property type="expression patterns" value="Expressed in zone of skin and 2 other cell types or tissues"/>
</dbReference>
<reference evidence="4" key="1">
    <citation type="submission" date="2011-12" db="EMBL/GenBank/DDBJ databases">
        <title>The Draft Genome of Lepisosteus oculatus.</title>
        <authorList>
            <consortium name="The Broad Institute Genome Assembly &amp; Analysis Group"/>
            <consortium name="Computational R&amp;D Group"/>
            <consortium name="and Sequencing Platform"/>
            <person name="Di Palma F."/>
            <person name="Alfoldi J."/>
            <person name="Johnson J."/>
            <person name="Berlin A."/>
            <person name="Gnerre S."/>
            <person name="Jaffe D."/>
            <person name="MacCallum I."/>
            <person name="Young S."/>
            <person name="Walker B.J."/>
            <person name="Lander E.S."/>
            <person name="Lindblad-Toh K."/>
        </authorList>
    </citation>
    <scope>NUCLEOTIDE SEQUENCE [LARGE SCALE GENOMIC DNA]</scope>
</reference>
<name>W5N7Q7_LEPOC</name>
<protein>
    <submittedName>
        <fullName evidence="3">Serine/threonine-protein kinase WNK2-like</fullName>
    </submittedName>
</protein>
<feature type="compositionally biased region" description="Polar residues" evidence="1">
    <location>
        <begin position="122"/>
        <end position="131"/>
    </location>
</feature>
<evidence type="ECO:0000256" key="2">
    <source>
        <dbReference type="SAM" id="SignalP"/>
    </source>
</evidence>
<reference evidence="3" key="2">
    <citation type="submission" date="2025-08" db="UniProtKB">
        <authorList>
            <consortium name="Ensembl"/>
        </authorList>
    </citation>
    <scope>IDENTIFICATION</scope>
</reference>
<feature type="signal peptide" evidence="2">
    <location>
        <begin position="1"/>
        <end position="16"/>
    </location>
</feature>
<keyword evidence="4" id="KW-1185">Reference proteome</keyword>
<dbReference type="Proteomes" id="UP000018468">
    <property type="component" value="Linkage group LG4"/>
</dbReference>
<dbReference type="HOGENOM" id="CLU_1277254_0_0_1"/>
<feature type="compositionally biased region" description="Low complexity" evidence="1">
    <location>
        <begin position="102"/>
        <end position="112"/>
    </location>
</feature>
<feature type="region of interest" description="Disordered" evidence="1">
    <location>
        <begin position="73"/>
        <end position="165"/>
    </location>
</feature>
<dbReference type="Ensembl" id="ENSLOCT00000016696.1">
    <property type="protein sequence ID" value="ENSLOCP00000016666.1"/>
    <property type="gene ID" value="ENSLOCG00000013517.1"/>
</dbReference>
<feature type="chain" id="PRO_5004867392" evidence="2">
    <location>
        <begin position="17"/>
        <end position="269"/>
    </location>
</feature>
<sequence>MHAALVFLSLVSTCLTIPVYRQHFGLSTSNSNEFFRLSGLGYSGVGYGQPQALPFIPPYMFQQQQPPDVVALPPQLSLNPQVTGAGQGPLTPQGPLPPQLLLPPQVLVPSQGHLPPQMLFPPTQQEQLPASPQQPLNPQDPAAPQQPQTPNQVLPQYYPSITFPQQPGGQGLPYYIAYRYPHQQPPTILQPTQSPVQQQLEQPTQVPQLLFQKASQQPQGQVELEKFGQVTPETGAEIWPTTSAPEQITEATTTGTEETRPSFSFLFEP</sequence>
<accession>W5N7Q7</accession>
<reference evidence="3" key="3">
    <citation type="submission" date="2025-09" db="UniProtKB">
        <authorList>
            <consortium name="Ensembl"/>
        </authorList>
    </citation>
    <scope>IDENTIFICATION</scope>
</reference>
<dbReference type="GeneID" id="102687952"/>
<proteinExistence type="predicted"/>
<organism evidence="3 4">
    <name type="scientific">Lepisosteus oculatus</name>
    <name type="common">Spotted gar</name>
    <dbReference type="NCBI Taxonomy" id="7918"/>
    <lineage>
        <taxon>Eukaryota</taxon>
        <taxon>Metazoa</taxon>
        <taxon>Chordata</taxon>
        <taxon>Craniata</taxon>
        <taxon>Vertebrata</taxon>
        <taxon>Euteleostomi</taxon>
        <taxon>Actinopterygii</taxon>
        <taxon>Neopterygii</taxon>
        <taxon>Holostei</taxon>
        <taxon>Semionotiformes</taxon>
        <taxon>Lepisosteidae</taxon>
        <taxon>Lepisosteus</taxon>
    </lineage>
</organism>
<evidence type="ECO:0000256" key="1">
    <source>
        <dbReference type="SAM" id="MobiDB-lite"/>
    </source>
</evidence>
<feature type="compositionally biased region" description="Low complexity" evidence="1">
    <location>
        <begin position="133"/>
        <end position="152"/>
    </location>
</feature>
<dbReference type="RefSeq" id="XP_015200963.1">
    <property type="nucleotide sequence ID" value="XM_015345477.2"/>
</dbReference>
<evidence type="ECO:0000313" key="3">
    <source>
        <dbReference type="Ensembl" id="ENSLOCP00000016666.1"/>
    </source>
</evidence>
<dbReference type="eggNOG" id="ENOG502S461">
    <property type="taxonomic scope" value="Eukaryota"/>
</dbReference>
<dbReference type="AlphaFoldDB" id="W5N7Q7"/>
<keyword evidence="2" id="KW-0732">Signal</keyword>
<dbReference type="InParanoid" id="W5N7Q7"/>
<evidence type="ECO:0000313" key="4">
    <source>
        <dbReference type="Proteomes" id="UP000018468"/>
    </source>
</evidence>
<dbReference type="KEGG" id="loc:102687952"/>